<dbReference type="Proteomes" id="UP000240883">
    <property type="component" value="Unassembled WGS sequence"/>
</dbReference>
<keyword evidence="3" id="KW-1185">Reference proteome</keyword>
<sequence length="488" mass="57300">MENATSPIPSSTATMEDSYRGPPSTDTAFNKLPIEMNKAIAEYLNTDEDIVTFTKICRATYHAINGDYQSFWRIKFREKYAYDVNTTNSELKTKYQTRSSWLRRGIKCKFDHERPWHETHLLRMLADLFKESFQGGSGSYNAKGYLRCLNQEALIDFIRKSRILFEKKRHPISRFEQGDELHKRLLAVKLMCSCFMFELRDRKHNVFGLDEVQQVVYASTASQPLFIGPYKLDINMNWFWNCMDFFRHHMMDKDAATLYYAMRDLPYYQRPSLWQEPIKSGSYPLAKHWKGTYSFLDISNIRKLRNRQKSGDNGEGYLPDSHIDEGNIQDLELNFVKDGSLPWPDLFERRLGSLRDQGPPRTRAQSRTKSTEKPAHIQFHGVGEDHDDSFFATGWLNPLPPQHRIPGWQRITLMKHFEEDVDDYFEDDNLWAYEGIVLPGGRIIIGRWWFVDREADMRNDYNGPFIFWAVEPDTEDSNTDTDTEDDSN</sequence>
<dbReference type="OrthoDB" id="3971593at2759"/>
<feature type="region of interest" description="Disordered" evidence="1">
    <location>
        <begin position="352"/>
        <end position="373"/>
    </location>
</feature>
<accession>A0A2T2P613</accession>
<reference evidence="2 3" key="1">
    <citation type="journal article" date="2018" name="Front. Microbiol.">
        <title>Genome-Wide Analysis of Corynespora cassiicola Leaf Fall Disease Putative Effectors.</title>
        <authorList>
            <person name="Lopez D."/>
            <person name="Ribeiro S."/>
            <person name="Label P."/>
            <person name="Fumanal B."/>
            <person name="Venisse J.S."/>
            <person name="Kohler A."/>
            <person name="de Oliveira R.R."/>
            <person name="Labutti K."/>
            <person name="Lipzen A."/>
            <person name="Lail K."/>
            <person name="Bauer D."/>
            <person name="Ohm R.A."/>
            <person name="Barry K.W."/>
            <person name="Spatafora J."/>
            <person name="Grigoriev I.V."/>
            <person name="Martin F.M."/>
            <person name="Pujade-Renaud V."/>
        </authorList>
    </citation>
    <scope>NUCLEOTIDE SEQUENCE [LARGE SCALE GENOMIC DNA]</scope>
    <source>
        <strain evidence="2 3">Philippines</strain>
    </source>
</reference>
<protein>
    <recommendedName>
        <fullName evidence="4">F-box domain-containing protein</fullName>
    </recommendedName>
</protein>
<evidence type="ECO:0000313" key="3">
    <source>
        <dbReference type="Proteomes" id="UP000240883"/>
    </source>
</evidence>
<dbReference type="STRING" id="1448308.A0A2T2P613"/>
<feature type="compositionally biased region" description="Polar residues" evidence="1">
    <location>
        <begin position="1"/>
        <end position="15"/>
    </location>
</feature>
<evidence type="ECO:0000313" key="2">
    <source>
        <dbReference type="EMBL" id="PSN73121.1"/>
    </source>
</evidence>
<proteinExistence type="predicted"/>
<evidence type="ECO:0008006" key="4">
    <source>
        <dbReference type="Google" id="ProtNLM"/>
    </source>
</evidence>
<feature type="region of interest" description="Disordered" evidence="1">
    <location>
        <begin position="1"/>
        <end position="26"/>
    </location>
</feature>
<name>A0A2T2P613_CORCC</name>
<evidence type="ECO:0000256" key="1">
    <source>
        <dbReference type="SAM" id="MobiDB-lite"/>
    </source>
</evidence>
<dbReference type="AlphaFoldDB" id="A0A2T2P613"/>
<gene>
    <name evidence="2" type="ORF">BS50DRAFT_568699</name>
</gene>
<organism evidence="2 3">
    <name type="scientific">Corynespora cassiicola Philippines</name>
    <dbReference type="NCBI Taxonomy" id="1448308"/>
    <lineage>
        <taxon>Eukaryota</taxon>
        <taxon>Fungi</taxon>
        <taxon>Dikarya</taxon>
        <taxon>Ascomycota</taxon>
        <taxon>Pezizomycotina</taxon>
        <taxon>Dothideomycetes</taxon>
        <taxon>Pleosporomycetidae</taxon>
        <taxon>Pleosporales</taxon>
        <taxon>Corynesporascaceae</taxon>
        <taxon>Corynespora</taxon>
    </lineage>
</organism>
<dbReference type="EMBL" id="KZ678129">
    <property type="protein sequence ID" value="PSN73121.1"/>
    <property type="molecule type" value="Genomic_DNA"/>
</dbReference>